<dbReference type="InterPro" id="IPR029492">
    <property type="entry name" value="DUF4435"/>
</dbReference>
<reference evidence="3 4" key="1">
    <citation type="journal article" date="2019" name="Int. J. Syst. Evol. Microbiol.">
        <title>The Global Catalogue of Microorganisms (GCM) 10K type strain sequencing project: providing services to taxonomists for standard genome sequencing and annotation.</title>
        <authorList>
            <consortium name="The Broad Institute Genomics Platform"/>
            <consortium name="The Broad Institute Genome Sequencing Center for Infectious Disease"/>
            <person name="Wu L."/>
            <person name="Ma J."/>
        </authorList>
    </citation>
    <scope>NUCLEOTIDE SEQUENCE [LARGE SCALE GENOMIC DNA]</scope>
    <source>
        <strain evidence="3 4">JCM 16022</strain>
    </source>
</reference>
<keyword evidence="4" id="KW-1185">Reference proteome</keyword>
<name>A0ABN2ZRW1_9ACTN</name>
<evidence type="ECO:0000259" key="2">
    <source>
        <dbReference type="Pfam" id="PF14491"/>
    </source>
</evidence>
<gene>
    <name evidence="3" type="ORF">GCM10009844_22680</name>
</gene>
<evidence type="ECO:0000313" key="3">
    <source>
        <dbReference type="EMBL" id="GAA2146514.1"/>
    </source>
</evidence>
<dbReference type="Pfam" id="PF13304">
    <property type="entry name" value="AAA_21"/>
    <property type="match status" value="1"/>
</dbReference>
<dbReference type="SUPFAM" id="SSF52540">
    <property type="entry name" value="P-loop containing nucleoside triphosphate hydrolases"/>
    <property type="match status" value="1"/>
</dbReference>
<dbReference type="InterPro" id="IPR003959">
    <property type="entry name" value="ATPase_AAA_core"/>
</dbReference>
<sequence>MTQMAGDELAPLLQWSVPKLGGDGTVQLSAYPGHALVVVGPNGSGKSALSHWLGANRGGSGTPVTRVLAHRRVWLRSAGAEMTASQREQLVPSFDTWDAQPNSRVRLEGESERTSRLLYDLLGRVNGRNAEIAQLFDAGQDPSSVSESLLTKIDRVFALANLGISFRVTNVGEFEAVRPTGVAYPISEMSDGEKGAFLLAAEVLLAPPDCVQLVDEPERHLHRAISSDFVVSLMRERTDCAFVLLTHDLDLIGKLESTTTTVCSVSEVSWGGATATGWGIEIDSGAAEVPDSVRQAILGGRTQLLFVEGEVSSLDFPLYRLVFPDWTVVPCGGAEEVKRATSGLNGVDAYHWVDGRGVLDGDARSPEEVAALGTKKILVLPVDEVENLYYLSCVVDAVADHQAATLGEDAEVLKATVRGKAMESLKASTVQHLASVNAVKILRSQALASMPTGEDMINGGADLPISLSSPYPAERQKLVDLVASQDYDAIVRGYSVRDSGLRTAVAHALGFKSLDLYEKAVRVLLGNNEMLLTQVRKIVGDLPS</sequence>
<accession>A0ABN2ZRW1</accession>
<evidence type="ECO:0000313" key="4">
    <source>
        <dbReference type="Proteomes" id="UP001501771"/>
    </source>
</evidence>
<organism evidence="3 4">
    <name type="scientific">Nocardioides koreensis</name>
    <dbReference type="NCBI Taxonomy" id="433651"/>
    <lineage>
        <taxon>Bacteria</taxon>
        <taxon>Bacillati</taxon>
        <taxon>Actinomycetota</taxon>
        <taxon>Actinomycetes</taxon>
        <taxon>Propionibacteriales</taxon>
        <taxon>Nocardioidaceae</taxon>
        <taxon>Nocardioides</taxon>
    </lineage>
</organism>
<dbReference type="InterPro" id="IPR027417">
    <property type="entry name" value="P-loop_NTPase"/>
</dbReference>
<evidence type="ECO:0000259" key="1">
    <source>
        <dbReference type="Pfam" id="PF13304"/>
    </source>
</evidence>
<dbReference type="Gene3D" id="3.40.50.300">
    <property type="entry name" value="P-loop containing nucleotide triphosphate hydrolases"/>
    <property type="match status" value="1"/>
</dbReference>
<comment type="caution">
    <text evidence="3">The sequence shown here is derived from an EMBL/GenBank/DDBJ whole genome shotgun (WGS) entry which is preliminary data.</text>
</comment>
<dbReference type="Proteomes" id="UP001501771">
    <property type="component" value="Unassembled WGS sequence"/>
</dbReference>
<proteinExistence type="predicted"/>
<dbReference type="EMBL" id="BAAAQR010000006">
    <property type="protein sequence ID" value="GAA2146514.1"/>
    <property type="molecule type" value="Genomic_DNA"/>
</dbReference>
<feature type="domain" description="ATPase AAA-type core" evidence="1">
    <location>
        <begin position="116"/>
        <end position="251"/>
    </location>
</feature>
<feature type="domain" description="DUF4435" evidence="2">
    <location>
        <begin position="304"/>
        <end position="414"/>
    </location>
</feature>
<dbReference type="Pfam" id="PF14491">
    <property type="entry name" value="DUF4435"/>
    <property type="match status" value="1"/>
</dbReference>
<protein>
    <submittedName>
        <fullName evidence="3">DUF4435 domain-containing protein</fullName>
    </submittedName>
</protein>